<dbReference type="EMBL" id="CAEY01000697">
    <property type="status" value="NOT_ANNOTATED_CDS"/>
    <property type="molecule type" value="Genomic_DNA"/>
</dbReference>
<name>T1KXX5_TETUR</name>
<accession>T1KXX5</accession>
<keyword evidence="3" id="KW-1185">Reference proteome</keyword>
<dbReference type="GO" id="GO:0005758">
    <property type="term" value="C:mitochondrial intermembrane space"/>
    <property type="evidence" value="ECO:0007669"/>
    <property type="project" value="InterPro"/>
</dbReference>
<evidence type="ECO:0000313" key="2">
    <source>
        <dbReference type="EnsemblMetazoa" id="tetur26g01710.1"/>
    </source>
</evidence>
<dbReference type="HOGENOM" id="CLU_2114366_0_0_1"/>
<evidence type="ECO:0000259" key="1">
    <source>
        <dbReference type="PROSITE" id="PS50904"/>
    </source>
</evidence>
<reference evidence="3" key="1">
    <citation type="submission" date="2011-08" db="EMBL/GenBank/DDBJ databases">
        <authorList>
            <person name="Rombauts S."/>
        </authorList>
    </citation>
    <scope>NUCLEOTIDE SEQUENCE</scope>
    <source>
        <strain evidence="3">London</strain>
    </source>
</reference>
<dbReference type="EnsemblMetazoa" id="tetur26g01710.1">
    <property type="protein sequence ID" value="tetur26g01710.1"/>
    <property type="gene ID" value="tetur26g01710"/>
</dbReference>
<feature type="domain" description="PRELI/MSF1" evidence="1">
    <location>
        <begin position="3"/>
        <end position="137"/>
    </location>
</feature>
<evidence type="ECO:0000313" key="3">
    <source>
        <dbReference type="Proteomes" id="UP000015104"/>
    </source>
</evidence>
<dbReference type="InterPro" id="IPR006797">
    <property type="entry name" value="PRELI/MSF1_dom"/>
</dbReference>
<proteinExistence type="predicted"/>
<dbReference type="STRING" id="32264.T1KXX5"/>
<dbReference type="eggNOG" id="KOG1471">
    <property type="taxonomic scope" value="Eukaryota"/>
</dbReference>
<protein>
    <recommendedName>
        <fullName evidence="1">PRELI/MSF1 domain-containing protein</fullName>
    </recommendedName>
</protein>
<dbReference type="AlphaFoldDB" id="T1KXX5"/>
<dbReference type="Proteomes" id="UP000015104">
    <property type="component" value="Unassembled WGS sequence"/>
</dbReference>
<organism evidence="2 3">
    <name type="scientific">Tetranychus urticae</name>
    <name type="common">Two-spotted spider mite</name>
    <dbReference type="NCBI Taxonomy" id="32264"/>
    <lineage>
        <taxon>Eukaryota</taxon>
        <taxon>Metazoa</taxon>
        <taxon>Ecdysozoa</taxon>
        <taxon>Arthropoda</taxon>
        <taxon>Chelicerata</taxon>
        <taxon>Arachnida</taxon>
        <taxon>Acari</taxon>
        <taxon>Acariformes</taxon>
        <taxon>Trombidiformes</taxon>
        <taxon>Prostigmata</taxon>
        <taxon>Eleutherengona</taxon>
        <taxon>Raphignathae</taxon>
        <taxon>Tetranychoidea</taxon>
        <taxon>Tetranychidae</taxon>
        <taxon>Tetranychus</taxon>
    </lineage>
</organism>
<dbReference type="PROSITE" id="PS50904">
    <property type="entry name" value="PRELI_MSF1"/>
    <property type="match status" value="1"/>
</dbReference>
<dbReference type="PANTHER" id="PTHR11158">
    <property type="entry name" value="MSF1/PX19 RELATED"/>
    <property type="match status" value="1"/>
</dbReference>
<dbReference type="InterPro" id="IPR037365">
    <property type="entry name" value="Slowmo/Ups"/>
</dbReference>
<reference evidence="2" key="2">
    <citation type="submission" date="2015-06" db="UniProtKB">
        <authorList>
            <consortium name="EnsemblMetazoa"/>
        </authorList>
    </citation>
    <scope>IDENTIFICATION</scope>
</reference>
<dbReference type="Pfam" id="PF04707">
    <property type="entry name" value="PRELI"/>
    <property type="match status" value="1"/>
</dbReference>
<sequence length="137" mass="16423">MVQKYKSPIRVYKYPFELVMKAYEKRFPTCDMIPIFVGSEIIHEEESDDGAVQIIERRCKLNVEAPYLLKKMSGIDYFYCIQRNTLDRRKRTLVIEAWNESFASRIHIKEYCTYYVRYHAIILIVNMIINSNHSNQQ</sequence>